<feature type="domain" description="Heterokaryon incompatibility" evidence="1">
    <location>
        <begin position="103"/>
        <end position="242"/>
    </location>
</feature>
<evidence type="ECO:0000313" key="2">
    <source>
        <dbReference type="EMBL" id="KAF7673753.1"/>
    </source>
</evidence>
<comment type="caution">
    <text evidence="2">The sequence shown here is derived from an EMBL/GenBank/DDBJ whole genome shotgun (WGS) entry which is preliminary data.</text>
</comment>
<dbReference type="OrthoDB" id="3553147at2759"/>
<dbReference type="InterPro" id="IPR052895">
    <property type="entry name" value="HetReg/Transcr_Mod"/>
</dbReference>
<evidence type="ECO:0000259" key="1">
    <source>
        <dbReference type="Pfam" id="PF06985"/>
    </source>
</evidence>
<accession>A0A8H7B005</accession>
<name>A0A8H7B005_9PLEO</name>
<gene>
    <name evidence="2" type="ORF">GT037_008368</name>
</gene>
<sequence>MTYWTQFWRWTSSLSTLPFRMNEWLLSLPSGWKISFGIWIRYTVDSPGAPPSMALNGERTTYMHTPIDKRQGDIRLLKLHPGNPGDTISTSLVTSHLSDGPSFEAMSYVWGNYSDQAQILVDGQLYCISKSLYDALHDLRHPDSVRTFWTDHVCINQMDMEERVDQVEKMGQIYKTASNVVVYLGGGTDHTETDMQHFQSFIQPYARGEEAPWSHIPIHDLGRSINSILTAPWFERMWTVQEAVLAKKTTLQWGSYQVQWAGDVRTLRALVFRIKSAVVSPVYHLQDTAEVDWTPLLYILESQMRQAARREGVVLQRNLLDIAFDYRYRKCTMPHDRYFAVLGIMEDDRGGSMCFEPNYNISVEELHQRFTAEIQRISEIEDVPLV</sequence>
<organism evidence="2 3">
    <name type="scientific">Alternaria burnsii</name>
    <dbReference type="NCBI Taxonomy" id="1187904"/>
    <lineage>
        <taxon>Eukaryota</taxon>
        <taxon>Fungi</taxon>
        <taxon>Dikarya</taxon>
        <taxon>Ascomycota</taxon>
        <taxon>Pezizomycotina</taxon>
        <taxon>Dothideomycetes</taxon>
        <taxon>Pleosporomycetidae</taxon>
        <taxon>Pleosporales</taxon>
        <taxon>Pleosporineae</taxon>
        <taxon>Pleosporaceae</taxon>
        <taxon>Alternaria</taxon>
        <taxon>Alternaria sect. Alternaria</taxon>
    </lineage>
</organism>
<dbReference type="Pfam" id="PF06985">
    <property type="entry name" value="HET"/>
    <property type="match status" value="1"/>
</dbReference>
<keyword evidence="3" id="KW-1185">Reference proteome</keyword>
<dbReference type="InterPro" id="IPR010730">
    <property type="entry name" value="HET"/>
</dbReference>
<dbReference type="PANTHER" id="PTHR24148">
    <property type="entry name" value="ANKYRIN REPEAT DOMAIN-CONTAINING PROTEIN 39 HOMOLOG-RELATED"/>
    <property type="match status" value="1"/>
</dbReference>
<protein>
    <recommendedName>
        <fullName evidence="1">Heterokaryon incompatibility domain-containing protein</fullName>
    </recommendedName>
</protein>
<reference evidence="2" key="1">
    <citation type="submission" date="2020-01" db="EMBL/GenBank/DDBJ databases">
        <authorList>
            <person name="Feng Z.H.Z."/>
        </authorList>
    </citation>
    <scope>NUCLEOTIDE SEQUENCE</scope>
    <source>
        <strain evidence="2">CBS107.38</strain>
    </source>
</reference>
<dbReference type="Proteomes" id="UP000596902">
    <property type="component" value="Unassembled WGS sequence"/>
</dbReference>
<evidence type="ECO:0000313" key="3">
    <source>
        <dbReference type="Proteomes" id="UP000596902"/>
    </source>
</evidence>
<dbReference type="GeneID" id="62206593"/>
<dbReference type="AlphaFoldDB" id="A0A8H7B005"/>
<dbReference type="EMBL" id="JAAABM010000012">
    <property type="protein sequence ID" value="KAF7673753.1"/>
    <property type="molecule type" value="Genomic_DNA"/>
</dbReference>
<reference evidence="2" key="2">
    <citation type="submission" date="2020-08" db="EMBL/GenBank/DDBJ databases">
        <title>Draft Genome Sequence of Cumin Blight Pathogen Alternaria burnsii.</title>
        <authorList>
            <person name="Feng Z."/>
        </authorList>
    </citation>
    <scope>NUCLEOTIDE SEQUENCE</scope>
    <source>
        <strain evidence="2">CBS107.38</strain>
    </source>
</reference>
<dbReference type="RefSeq" id="XP_038784080.1">
    <property type="nucleotide sequence ID" value="XM_038933415.1"/>
</dbReference>
<dbReference type="PANTHER" id="PTHR24148:SF73">
    <property type="entry name" value="HET DOMAIN PROTEIN (AFU_ORTHOLOGUE AFUA_8G01020)"/>
    <property type="match status" value="1"/>
</dbReference>
<proteinExistence type="predicted"/>